<accession>A0A8M1KHW4</accession>
<sequence>MTDWREVFERTRAVPPHSQTARQADKPSQGFQLSFKHLDGASVFQKTSSFQLRVSFFDTVHRYFFGRTWRSPPHDSTAVLEHSSKVAIDEVHINTLRTPQRT</sequence>
<dbReference type="GO" id="GO:0097730">
    <property type="term" value="C:non-motile cilium"/>
    <property type="evidence" value="ECO:0007669"/>
    <property type="project" value="InterPro"/>
</dbReference>
<dbReference type="Proteomes" id="UP000515152">
    <property type="component" value="Unplaced"/>
</dbReference>
<dbReference type="GO" id="GO:1904491">
    <property type="term" value="P:protein localization to ciliary transition zone"/>
    <property type="evidence" value="ECO:0007669"/>
    <property type="project" value="TreeGrafter"/>
</dbReference>
<dbReference type="GO" id="GO:0035869">
    <property type="term" value="C:ciliary transition zone"/>
    <property type="evidence" value="ECO:0007669"/>
    <property type="project" value="TreeGrafter"/>
</dbReference>
<dbReference type="GO" id="GO:0097546">
    <property type="term" value="C:ciliary base"/>
    <property type="evidence" value="ECO:0007669"/>
    <property type="project" value="TreeGrafter"/>
</dbReference>
<name>A0A8M1KHW4_CLUHA</name>
<dbReference type="GeneID" id="122131073"/>
<keyword evidence="2" id="KW-1185">Reference proteome</keyword>
<protein>
    <submittedName>
        <fullName evidence="3">Nephrocystin-4-like</fullName>
    </submittedName>
</protein>
<dbReference type="GO" id="GO:0036064">
    <property type="term" value="C:ciliary basal body"/>
    <property type="evidence" value="ECO:0007669"/>
    <property type="project" value="TreeGrafter"/>
</dbReference>
<gene>
    <name evidence="3" type="primary">LOC122131073</name>
</gene>
<feature type="region of interest" description="Disordered" evidence="1">
    <location>
        <begin position="1"/>
        <end position="28"/>
    </location>
</feature>
<proteinExistence type="predicted"/>
<dbReference type="RefSeq" id="XP_042561913.1">
    <property type="nucleotide sequence ID" value="XM_042705979.1"/>
</dbReference>
<dbReference type="OrthoDB" id="313446at2759"/>
<evidence type="ECO:0000313" key="2">
    <source>
        <dbReference type="Proteomes" id="UP000515152"/>
    </source>
</evidence>
<feature type="compositionally biased region" description="Basic and acidic residues" evidence="1">
    <location>
        <begin position="1"/>
        <end position="12"/>
    </location>
</feature>
<dbReference type="KEGG" id="char:122131073"/>
<evidence type="ECO:0000256" key="1">
    <source>
        <dbReference type="SAM" id="MobiDB-lite"/>
    </source>
</evidence>
<dbReference type="GO" id="GO:0090090">
    <property type="term" value="P:negative regulation of canonical Wnt signaling pathway"/>
    <property type="evidence" value="ECO:0007669"/>
    <property type="project" value="InterPro"/>
</dbReference>
<dbReference type="InterPro" id="IPR029775">
    <property type="entry name" value="NPHP4"/>
</dbReference>
<dbReference type="AlphaFoldDB" id="A0A8M1KHW4"/>
<organism evidence="2 3">
    <name type="scientific">Clupea harengus</name>
    <name type="common">Atlantic herring</name>
    <dbReference type="NCBI Taxonomy" id="7950"/>
    <lineage>
        <taxon>Eukaryota</taxon>
        <taxon>Metazoa</taxon>
        <taxon>Chordata</taxon>
        <taxon>Craniata</taxon>
        <taxon>Vertebrata</taxon>
        <taxon>Euteleostomi</taxon>
        <taxon>Actinopterygii</taxon>
        <taxon>Neopterygii</taxon>
        <taxon>Teleostei</taxon>
        <taxon>Clupei</taxon>
        <taxon>Clupeiformes</taxon>
        <taxon>Clupeoidei</taxon>
        <taxon>Clupeidae</taxon>
        <taxon>Clupea</taxon>
    </lineage>
</organism>
<dbReference type="PANTHER" id="PTHR31043:SF3">
    <property type="entry name" value="NEPHROCYSTIN-4"/>
    <property type="match status" value="1"/>
</dbReference>
<reference evidence="3" key="1">
    <citation type="submission" date="2025-08" db="UniProtKB">
        <authorList>
            <consortium name="RefSeq"/>
        </authorList>
    </citation>
    <scope>IDENTIFICATION</scope>
</reference>
<dbReference type="PANTHER" id="PTHR31043">
    <property type="entry name" value="NEPHROCYSTIN-4"/>
    <property type="match status" value="1"/>
</dbReference>
<evidence type="ECO:0000313" key="3">
    <source>
        <dbReference type="RefSeq" id="XP_042561913.1"/>
    </source>
</evidence>